<sequence>MKTSAIVLAIVAACAALAAPVRAESAGTHVRVHKHHGKSKFKAVEHLKATPWDAEPETKDAKCEDLSYLLGFYSHQEGRNCRDETTDLCMKYRLARAALEATTDLCMKYRLARAALEAVIYTAECPTDGTDI</sequence>
<evidence type="ECO:0000313" key="3">
    <source>
        <dbReference type="Proteomes" id="UP001209570"/>
    </source>
</evidence>
<feature type="signal peptide" evidence="1">
    <location>
        <begin position="1"/>
        <end position="23"/>
    </location>
</feature>
<keyword evidence="1" id="KW-0732">Signal</keyword>
<reference evidence="2" key="1">
    <citation type="submission" date="2021-12" db="EMBL/GenBank/DDBJ databases">
        <title>Prjna785345.</title>
        <authorList>
            <person name="Rujirawat T."/>
            <person name="Krajaejun T."/>
        </authorList>
    </citation>
    <scope>NUCLEOTIDE SEQUENCE</scope>
    <source>
        <strain evidence="2">Pi057C3</strain>
    </source>
</reference>
<dbReference type="EMBL" id="JAKCXM010000215">
    <property type="protein sequence ID" value="KAJ0398452.1"/>
    <property type="molecule type" value="Genomic_DNA"/>
</dbReference>
<comment type="caution">
    <text evidence="2">The sequence shown here is derived from an EMBL/GenBank/DDBJ whole genome shotgun (WGS) entry which is preliminary data.</text>
</comment>
<feature type="chain" id="PRO_5042168733" description="Secreted protein" evidence="1">
    <location>
        <begin position="24"/>
        <end position="132"/>
    </location>
</feature>
<dbReference type="Proteomes" id="UP001209570">
    <property type="component" value="Unassembled WGS sequence"/>
</dbReference>
<gene>
    <name evidence="2" type="ORF">P43SY_006176</name>
</gene>
<keyword evidence="3" id="KW-1185">Reference proteome</keyword>
<dbReference type="AlphaFoldDB" id="A0AAD5Q566"/>
<evidence type="ECO:0000256" key="1">
    <source>
        <dbReference type="SAM" id="SignalP"/>
    </source>
</evidence>
<evidence type="ECO:0008006" key="4">
    <source>
        <dbReference type="Google" id="ProtNLM"/>
    </source>
</evidence>
<name>A0AAD5Q566_PYTIN</name>
<evidence type="ECO:0000313" key="2">
    <source>
        <dbReference type="EMBL" id="KAJ0398452.1"/>
    </source>
</evidence>
<protein>
    <recommendedName>
        <fullName evidence="4">Secreted protein</fullName>
    </recommendedName>
</protein>
<accession>A0AAD5Q566</accession>
<proteinExistence type="predicted"/>
<organism evidence="2 3">
    <name type="scientific">Pythium insidiosum</name>
    <name type="common">Pythiosis disease agent</name>
    <dbReference type="NCBI Taxonomy" id="114742"/>
    <lineage>
        <taxon>Eukaryota</taxon>
        <taxon>Sar</taxon>
        <taxon>Stramenopiles</taxon>
        <taxon>Oomycota</taxon>
        <taxon>Peronosporomycetes</taxon>
        <taxon>Pythiales</taxon>
        <taxon>Pythiaceae</taxon>
        <taxon>Pythium</taxon>
    </lineage>
</organism>